<dbReference type="SUPFAM" id="SSF53098">
    <property type="entry name" value="Ribonuclease H-like"/>
    <property type="match status" value="1"/>
</dbReference>
<dbReference type="GO" id="GO:0015074">
    <property type="term" value="P:DNA integration"/>
    <property type="evidence" value="ECO:0007669"/>
    <property type="project" value="InterPro"/>
</dbReference>
<dbReference type="PROSITE" id="PS50994">
    <property type="entry name" value="INTEGRASE"/>
    <property type="match status" value="1"/>
</dbReference>
<dbReference type="InterPro" id="IPR001584">
    <property type="entry name" value="Integrase_cat-core"/>
</dbReference>
<dbReference type="InterPro" id="IPR012337">
    <property type="entry name" value="RNaseH-like_sf"/>
</dbReference>
<keyword evidence="3" id="KW-0548">Nucleotidyltransferase</keyword>
<dbReference type="Gene3D" id="3.30.70.270">
    <property type="match status" value="1"/>
</dbReference>
<accession>A0A6L2L9J2</accession>
<dbReference type="EMBL" id="BKCJ010003996">
    <property type="protein sequence ID" value="GEU58398.1"/>
    <property type="molecule type" value="Genomic_DNA"/>
</dbReference>
<dbReference type="InterPro" id="IPR036397">
    <property type="entry name" value="RNaseH_sf"/>
</dbReference>
<dbReference type="AlphaFoldDB" id="A0A6L2L9J2"/>
<feature type="compositionally biased region" description="Low complexity" evidence="1">
    <location>
        <begin position="369"/>
        <end position="398"/>
    </location>
</feature>
<comment type="caution">
    <text evidence="3">The sequence shown here is derived from an EMBL/GenBank/DDBJ whole genome shotgun (WGS) entry which is preliminary data.</text>
</comment>
<reference evidence="3" key="1">
    <citation type="journal article" date="2019" name="Sci. Rep.">
        <title>Draft genome of Tanacetum cinerariifolium, the natural source of mosquito coil.</title>
        <authorList>
            <person name="Yamashiro T."/>
            <person name="Shiraishi A."/>
            <person name="Satake H."/>
            <person name="Nakayama K."/>
        </authorList>
    </citation>
    <scope>NUCLEOTIDE SEQUENCE</scope>
</reference>
<feature type="compositionally biased region" description="Basic and acidic residues" evidence="1">
    <location>
        <begin position="474"/>
        <end position="486"/>
    </location>
</feature>
<keyword evidence="3" id="KW-0695">RNA-directed DNA polymerase</keyword>
<dbReference type="Pfam" id="PF00078">
    <property type="entry name" value="RVT_1"/>
    <property type="match status" value="1"/>
</dbReference>
<feature type="compositionally biased region" description="Acidic residues" evidence="1">
    <location>
        <begin position="912"/>
        <end position="921"/>
    </location>
</feature>
<evidence type="ECO:0000313" key="3">
    <source>
        <dbReference type="EMBL" id="GEU58398.1"/>
    </source>
</evidence>
<sequence length="1002" mass="114623">MTVVANENNELILMRLVTVWRVCMDYRKLNDATRKDNFPLPFMDQTLERLAENEFYCFLDGFSGYFQIPIDPQDQEKTTFTCPYGTFAYRRMPFGLYNAPCTFQRCMMFIFHDMIEKMMEVFMDDFSGIEFMGPFPSSKGNKYILVSVDYLSKWIEAKALPTNNARVVVKFLKSLFSRFGIPRAIISNRGTYFYNDPFTRVMIKYGVTHRLATAYHPETNGQVEVSDRGLKRILERMVGENHTSCRVTDLRVSTNDPLPSSSPSHSFDLQQIAASLEDKLDIRMNRFEKSLNDMKAFVTSPAPIKEVEEFCVTCGSNHSYNHCPLTRGGNEFPIFHDNIQQFQTAAVGNFVQGNRHPNLSIQMRPPGFNQPNQQNNQNNQNRYQGNNFNTNHNQNRQNNQGVVYQNPVRTRKFRRKQDDFQNKMMSFMQNLHNNKALSSSSLPSNTIPNPRNEAKAITIRSGISYDRPPILPPDVEKEPEATKDTELPSTENIQPPSVQEVKNVVEQPVKRRTRIEKSLHNFRVIHKSSISLKDTSQIFAVHAIASILSTKEPEYSPSMGYEHPNTTPETESDEIIKSGVEELVPILSENEVTSEDKKECDMLVCESSPNCDDHYEIFFDSKNENDEQSLMLKCGDTPSAFESLNKVDLIDAGESDFYSEEIENFLNDDSIPIGVENSVFNMEEDILFLERLLSEDPPSINPNQEKSSIEEPEHSFSMGYEHFSTTLVTSDNESESNEPVKDDSLAFITSTNPLFNEDENVPIDESNDYSNPLFDNDDELESHVESLSNHDTLIDSSQKGDHLEEFSGPLMPIHIAEEERIRREHAEYIIRMEMLFTINPRPRLTVNANTIVESIPSSLIPVQDNDYQREEIDIVTNTDVLPPGFENYDSDGEIDVVEELHVDNFISNSENELSDNEESDFDNPSFLRPPPEPPDADVDFEIDAGEEILVVMNDSDELECLNPRDEFDDDYSSFMFVIYSKVFSFLLSAESEDTIFNPGISI</sequence>
<feature type="domain" description="Integrase catalytic" evidence="2">
    <location>
        <begin position="112"/>
        <end position="309"/>
    </location>
</feature>
<evidence type="ECO:0000256" key="1">
    <source>
        <dbReference type="SAM" id="MobiDB-lite"/>
    </source>
</evidence>
<name>A0A6L2L9J2_TANCI</name>
<gene>
    <name evidence="3" type="ORF">Tci_030376</name>
</gene>
<feature type="region of interest" description="Disordered" evidence="1">
    <location>
        <begin position="464"/>
        <end position="493"/>
    </location>
</feature>
<dbReference type="Gene3D" id="3.30.420.10">
    <property type="entry name" value="Ribonuclease H-like superfamily/Ribonuclease H"/>
    <property type="match status" value="1"/>
</dbReference>
<dbReference type="PANTHER" id="PTHR24559:SF444">
    <property type="entry name" value="REVERSE TRANSCRIPTASE DOMAIN-CONTAINING PROTEIN"/>
    <property type="match status" value="1"/>
</dbReference>
<feature type="region of interest" description="Disordered" evidence="1">
    <location>
        <begin position="362"/>
        <end position="398"/>
    </location>
</feature>
<proteinExistence type="predicted"/>
<dbReference type="InterPro" id="IPR000477">
    <property type="entry name" value="RT_dom"/>
</dbReference>
<evidence type="ECO:0000259" key="2">
    <source>
        <dbReference type="PROSITE" id="PS50994"/>
    </source>
</evidence>
<dbReference type="PANTHER" id="PTHR24559">
    <property type="entry name" value="TRANSPOSON TY3-I GAG-POL POLYPROTEIN"/>
    <property type="match status" value="1"/>
</dbReference>
<dbReference type="Pfam" id="PF00665">
    <property type="entry name" value="rve"/>
    <property type="match status" value="1"/>
</dbReference>
<protein>
    <submittedName>
        <fullName evidence="3">Reverse transcriptase domain-containing protein</fullName>
    </submittedName>
</protein>
<dbReference type="GO" id="GO:0003676">
    <property type="term" value="F:nucleic acid binding"/>
    <property type="evidence" value="ECO:0007669"/>
    <property type="project" value="InterPro"/>
</dbReference>
<dbReference type="InterPro" id="IPR043502">
    <property type="entry name" value="DNA/RNA_pol_sf"/>
</dbReference>
<keyword evidence="3" id="KW-0808">Transferase</keyword>
<dbReference type="CDD" id="cd01647">
    <property type="entry name" value="RT_LTR"/>
    <property type="match status" value="1"/>
</dbReference>
<dbReference type="SUPFAM" id="SSF56672">
    <property type="entry name" value="DNA/RNA polymerases"/>
    <property type="match status" value="1"/>
</dbReference>
<dbReference type="Gene3D" id="3.10.10.10">
    <property type="entry name" value="HIV Type 1 Reverse Transcriptase, subunit A, domain 1"/>
    <property type="match status" value="1"/>
</dbReference>
<dbReference type="GO" id="GO:0003964">
    <property type="term" value="F:RNA-directed DNA polymerase activity"/>
    <property type="evidence" value="ECO:0007669"/>
    <property type="project" value="UniProtKB-KW"/>
</dbReference>
<dbReference type="InterPro" id="IPR053134">
    <property type="entry name" value="RNA-dir_DNA_polymerase"/>
</dbReference>
<organism evidence="3">
    <name type="scientific">Tanacetum cinerariifolium</name>
    <name type="common">Dalmatian daisy</name>
    <name type="synonym">Chrysanthemum cinerariifolium</name>
    <dbReference type="NCBI Taxonomy" id="118510"/>
    <lineage>
        <taxon>Eukaryota</taxon>
        <taxon>Viridiplantae</taxon>
        <taxon>Streptophyta</taxon>
        <taxon>Embryophyta</taxon>
        <taxon>Tracheophyta</taxon>
        <taxon>Spermatophyta</taxon>
        <taxon>Magnoliopsida</taxon>
        <taxon>eudicotyledons</taxon>
        <taxon>Gunneridae</taxon>
        <taxon>Pentapetalae</taxon>
        <taxon>asterids</taxon>
        <taxon>campanulids</taxon>
        <taxon>Asterales</taxon>
        <taxon>Asteraceae</taxon>
        <taxon>Asteroideae</taxon>
        <taxon>Anthemideae</taxon>
        <taxon>Anthemidinae</taxon>
        <taxon>Tanacetum</taxon>
    </lineage>
</organism>
<dbReference type="InterPro" id="IPR043128">
    <property type="entry name" value="Rev_trsase/Diguanyl_cyclase"/>
</dbReference>
<feature type="region of interest" description="Disordered" evidence="1">
    <location>
        <begin position="909"/>
        <end position="935"/>
    </location>
</feature>